<evidence type="ECO:0000313" key="4">
    <source>
        <dbReference type="EMBL" id="GEK20647.1"/>
    </source>
</evidence>
<comment type="caution">
    <text evidence="4">The sequence shown here is derived from an EMBL/GenBank/DDBJ whole genome shotgun (WGS) entry which is preliminary data.</text>
</comment>
<dbReference type="CDD" id="cd00118">
    <property type="entry name" value="LysM"/>
    <property type="match status" value="1"/>
</dbReference>
<dbReference type="OrthoDB" id="5084290at2"/>
<dbReference type="AlphaFoldDB" id="A0A510V166"/>
<dbReference type="SUPFAM" id="SSF54106">
    <property type="entry name" value="LysM domain"/>
    <property type="match status" value="1"/>
</dbReference>
<evidence type="ECO:0000313" key="5">
    <source>
        <dbReference type="Proteomes" id="UP000321118"/>
    </source>
</evidence>
<dbReference type="Pfam" id="PF01476">
    <property type="entry name" value="LysM"/>
    <property type="match status" value="1"/>
</dbReference>
<feature type="region of interest" description="Disordered" evidence="1">
    <location>
        <begin position="15"/>
        <end position="44"/>
    </location>
</feature>
<organism evidence="4 5">
    <name type="scientific">Cellulomonas xylanilytica</name>
    <dbReference type="NCBI Taxonomy" id="233583"/>
    <lineage>
        <taxon>Bacteria</taxon>
        <taxon>Bacillati</taxon>
        <taxon>Actinomycetota</taxon>
        <taxon>Actinomycetes</taxon>
        <taxon>Micrococcales</taxon>
        <taxon>Cellulomonadaceae</taxon>
        <taxon>Cellulomonas</taxon>
    </lineage>
</organism>
<evidence type="ECO:0000256" key="1">
    <source>
        <dbReference type="SAM" id="MobiDB-lite"/>
    </source>
</evidence>
<dbReference type="InterPro" id="IPR018392">
    <property type="entry name" value="LysM"/>
</dbReference>
<protein>
    <recommendedName>
        <fullName evidence="3">LysM domain-containing protein</fullName>
    </recommendedName>
</protein>
<name>A0A510V166_9CELL</name>
<evidence type="ECO:0000256" key="2">
    <source>
        <dbReference type="SAM" id="Phobius"/>
    </source>
</evidence>
<reference evidence="4 5" key="1">
    <citation type="submission" date="2019-07" db="EMBL/GenBank/DDBJ databases">
        <title>Whole genome shotgun sequence of Cellulomonas xylanilytica NBRC 101102.</title>
        <authorList>
            <person name="Hosoyama A."/>
            <person name="Uohara A."/>
            <person name="Ohji S."/>
            <person name="Ichikawa N."/>
        </authorList>
    </citation>
    <scope>NUCLEOTIDE SEQUENCE [LARGE SCALE GENOMIC DNA]</scope>
    <source>
        <strain evidence="4 5">NBRC 101102</strain>
    </source>
</reference>
<feature type="transmembrane region" description="Helical" evidence="2">
    <location>
        <begin position="58"/>
        <end position="75"/>
    </location>
</feature>
<dbReference type="InterPro" id="IPR036779">
    <property type="entry name" value="LysM_dom_sf"/>
</dbReference>
<feature type="domain" description="LysM" evidence="3">
    <location>
        <begin position="90"/>
        <end position="140"/>
    </location>
</feature>
<proteinExistence type="predicted"/>
<keyword evidence="2" id="KW-0812">Transmembrane</keyword>
<evidence type="ECO:0000259" key="3">
    <source>
        <dbReference type="PROSITE" id="PS51782"/>
    </source>
</evidence>
<keyword evidence="2" id="KW-1133">Transmembrane helix</keyword>
<feature type="compositionally biased region" description="Low complexity" evidence="1">
    <location>
        <begin position="29"/>
        <end position="44"/>
    </location>
</feature>
<dbReference type="SMART" id="SM00257">
    <property type="entry name" value="LysM"/>
    <property type="match status" value="1"/>
</dbReference>
<keyword evidence="5" id="KW-1185">Reference proteome</keyword>
<dbReference type="Proteomes" id="UP000321118">
    <property type="component" value="Unassembled WGS sequence"/>
</dbReference>
<accession>A0A510V166</accession>
<keyword evidence="2" id="KW-0472">Membrane</keyword>
<gene>
    <name evidence="4" type="ORF">CXY01_11670</name>
</gene>
<dbReference type="RefSeq" id="WP_146926175.1">
    <property type="nucleotide sequence ID" value="NZ_BJUB01000003.1"/>
</dbReference>
<sequence length="143" mass="14436">MSAMVVGPAVRSQVSVGRSSGRRTGGGPVVPARAVNPAPAATTGPATAHLHLTARGRAVLWILAAVVVAAVTLFASQASADAPVAAQEVVRHVVQPGETLWQIAESVSAPSQDVRDVVVELVALNELPDAGLMAGQVIVVPAD</sequence>
<dbReference type="EMBL" id="BJUB01000003">
    <property type="protein sequence ID" value="GEK20647.1"/>
    <property type="molecule type" value="Genomic_DNA"/>
</dbReference>
<dbReference type="PROSITE" id="PS51782">
    <property type="entry name" value="LYSM"/>
    <property type="match status" value="1"/>
</dbReference>
<dbReference type="Gene3D" id="3.10.350.10">
    <property type="entry name" value="LysM domain"/>
    <property type="match status" value="1"/>
</dbReference>